<comment type="similarity">
    <text evidence="2">Belongs to the RMI1 family.</text>
</comment>
<evidence type="ECO:0000256" key="8">
    <source>
        <dbReference type="SAM" id="MobiDB-lite"/>
    </source>
</evidence>
<evidence type="ECO:0000256" key="6">
    <source>
        <dbReference type="ARBA" id="ARBA00024977"/>
    </source>
</evidence>
<feature type="domain" description="RecQ-mediated genome instability protein 1 C-terminal OB-fold" evidence="10">
    <location>
        <begin position="372"/>
        <end position="509"/>
    </location>
</feature>
<dbReference type="EMBL" id="CADEBC010000561">
    <property type="protein sequence ID" value="CAB3252939.1"/>
    <property type="molecule type" value="Genomic_DNA"/>
</dbReference>
<dbReference type="GO" id="GO:0016604">
    <property type="term" value="C:nuclear body"/>
    <property type="evidence" value="ECO:0007669"/>
    <property type="project" value="TreeGrafter"/>
</dbReference>
<feature type="region of interest" description="Disordered" evidence="8">
    <location>
        <begin position="233"/>
        <end position="254"/>
    </location>
</feature>
<comment type="caution">
    <text evidence="12">The sequence shown here is derived from an EMBL/GenBank/DDBJ whole genome shotgun (WGS) entry which is preliminary data.</text>
</comment>
<evidence type="ECO:0000259" key="9">
    <source>
        <dbReference type="Pfam" id="PF08585"/>
    </source>
</evidence>
<evidence type="ECO:0000256" key="2">
    <source>
        <dbReference type="ARBA" id="ARBA00006395"/>
    </source>
</evidence>
<dbReference type="GO" id="GO:0000712">
    <property type="term" value="P:resolution of meiotic recombination intermediates"/>
    <property type="evidence" value="ECO:0007669"/>
    <property type="project" value="TreeGrafter"/>
</dbReference>
<comment type="subcellular location">
    <subcellularLocation>
        <location evidence="1">Nucleus</location>
    </subcellularLocation>
</comment>
<dbReference type="InterPro" id="IPR049363">
    <property type="entry name" value="RMI1_N"/>
</dbReference>
<feature type="compositionally biased region" description="Polar residues" evidence="8">
    <location>
        <begin position="233"/>
        <end position="252"/>
    </location>
</feature>
<evidence type="ECO:0000256" key="1">
    <source>
        <dbReference type="ARBA" id="ARBA00004123"/>
    </source>
</evidence>
<feature type="compositionally biased region" description="Basic and acidic residues" evidence="8">
    <location>
        <begin position="313"/>
        <end position="328"/>
    </location>
</feature>
<keyword evidence="4" id="KW-0235">DNA replication</keyword>
<reference evidence="12 13" key="1">
    <citation type="submission" date="2020-04" db="EMBL/GenBank/DDBJ databases">
        <authorList>
            <person name="Wallbank WR R."/>
            <person name="Pardo Diaz C."/>
            <person name="Kozak K."/>
            <person name="Martin S."/>
            <person name="Jiggins C."/>
            <person name="Moest M."/>
            <person name="Warren A I."/>
            <person name="Byers J.R.P. K."/>
            <person name="Montejo-Kovacevich G."/>
            <person name="Yen C E."/>
        </authorList>
    </citation>
    <scope>NUCLEOTIDE SEQUENCE [LARGE SCALE GENOMIC DNA]</scope>
</reference>
<organism evidence="12 13">
    <name type="scientific">Arctia plantaginis</name>
    <name type="common">Wood tiger moth</name>
    <name type="synonym">Phalaena plantaginis</name>
    <dbReference type="NCBI Taxonomy" id="874455"/>
    <lineage>
        <taxon>Eukaryota</taxon>
        <taxon>Metazoa</taxon>
        <taxon>Ecdysozoa</taxon>
        <taxon>Arthropoda</taxon>
        <taxon>Hexapoda</taxon>
        <taxon>Insecta</taxon>
        <taxon>Pterygota</taxon>
        <taxon>Neoptera</taxon>
        <taxon>Endopterygota</taxon>
        <taxon>Lepidoptera</taxon>
        <taxon>Glossata</taxon>
        <taxon>Ditrysia</taxon>
        <taxon>Noctuoidea</taxon>
        <taxon>Erebidae</taxon>
        <taxon>Arctiinae</taxon>
        <taxon>Arctia</taxon>
    </lineage>
</organism>
<dbReference type="InterPro" id="IPR042470">
    <property type="entry name" value="RMI1_N_C_sf"/>
</dbReference>
<keyword evidence="13" id="KW-1185">Reference proteome</keyword>
<feature type="domain" description="RMI1 N-terminal" evidence="11">
    <location>
        <begin position="46"/>
        <end position="85"/>
    </location>
</feature>
<accession>A0A8S1B4V5</accession>
<evidence type="ECO:0000313" key="12">
    <source>
        <dbReference type="EMBL" id="CAB3252939.1"/>
    </source>
</evidence>
<name>A0A8S1B4V5_ARCPL</name>
<evidence type="ECO:0000313" key="13">
    <source>
        <dbReference type="Proteomes" id="UP000494106"/>
    </source>
</evidence>
<dbReference type="AlphaFoldDB" id="A0A8S1B4V5"/>
<dbReference type="InterPro" id="IPR013894">
    <property type="entry name" value="RMI1_OB"/>
</dbReference>
<sequence length="510" mass="57533">MAWLDHTYYVIVFNFESLTFVCKYEKCQRSIINAVRMYLASHYMFVDEEWLVGCVEYLSEDNNYTETEIKSLAKEQWLLNDLKTICPGSLPANLKSQQKTLLTGNFVLQINATIDIGTPGYQQYLKLQKVNMENVEATTTFEEKISSHRMIKLYLTDGVQEVSGIEYKPMRNISCDITPGCKVLIKGPVECRRGTLMLTESAVELLGGEVQEIGVSNSLAGLLSTKLGVTVTSGTQRPDTESTINQPRNLNIPTPHVTVPPAVNYTPEPTFSIVTQPANNFADDDIDIEQLAAIEAQFTDNSGKRPISSDLTNPEKKLKTDTVNKPEDYPDDNDIIFEEDEEYLREIEAEIDAKENKLQPVENTGVTRVSAEPFVYIKQLQEMSERDRNGQVFKVKGQVMALLSKLSVSKDEWSLKCTIVDGTGRLDVEFTSDVLSKLVGVTPQEMNVMKKQMATKPELKERVVSAIKKARDKLQVLYCIIEITMLEVPKITGYKPFDCTDVEQLKRRVT</sequence>
<gene>
    <name evidence="12" type="ORF">APLA_LOCUS13803</name>
</gene>
<comment type="function">
    <text evidence="6">Essential component of the RMI complex, a complex that plays an important role in the processing of homologous recombination intermediates to limit DNA crossover formation in cells. Promotes TOP3A binding to double Holliday junctions (DHJ) and hence stimulates TOP3A-mediated dissolution. Required for BLM phosphorylation during mitosis. Within the BLM complex, required for BLM and TOP3A stability.</text>
</comment>
<feature type="domain" description="RecQ mediated genome instability protein 1 OB-fold" evidence="9">
    <location>
        <begin position="90"/>
        <end position="213"/>
    </location>
</feature>
<dbReference type="GO" id="GO:0031422">
    <property type="term" value="C:RecQ family helicase-topoisomerase III complex"/>
    <property type="evidence" value="ECO:0007669"/>
    <property type="project" value="TreeGrafter"/>
</dbReference>
<dbReference type="PANTHER" id="PTHR14790">
    <property type="entry name" value="RECQ-MEDIATED GENOME INSTABILITY PROTEIN 1 RMI1"/>
    <property type="match status" value="1"/>
</dbReference>
<dbReference type="Pfam" id="PF08585">
    <property type="entry name" value="RMI1_N_C"/>
    <property type="match status" value="1"/>
</dbReference>
<proteinExistence type="inferred from homology"/>
<dbReference type="Gene3D" id="2.40.50.510">
    <property type="match status" value="1"/>
</dbReference>
<dbReference type="OrthoDB" id="341511at2759"/>
<dbReference type="Gene3D" id="1.10.8.1020">
    <property type="entry name" value="RecQ-mediated genome instability protein 1, N-terminal domain"/>
    <property type="match status" value="1"/>
</dbReference>
<dbReference type="GO" id="GO:0000166">
    <property type="term" value="F:nucleotide binding"/>
    <property type="evidence" value="ECO:0007669"/>
    <property type="project" value="InterPro"/>
</dbReference>
<feature type="coiled-coil region" evidence="7">
    <location>
        <begin position="337"/>
        <end position="364"/>
    </location>
</feature>
<evidence type="ECO:0000256" key="5">
    <source>
        <dbReference type="ARBA" id="ARBA00023242"/>
    </source>
</evidence>
<dbReference type="Proteomes" id="UP000494106">
    <property type="component" value="Unassembled WGS sequence"/>
</dbReference>
<dbReference type="InterPro" id="IPR044881">
    <property type="entry name" value="RMI1_N_N_sf"/>
</dbReference>
<dbReference type="Pfam" id="PF21000">
    <property type="entry name" value="RMI1_N_N"/>
    <property type="match status" value="1"/>
</dbReference>
<feature type="region of interest" description="Disordered" evidence="8">
    <location>
        <begin position="301"/>
        <end position="333"/>
    </location>
</feature>
<evidence type="ECO:0000256" key="7">
    <source>
        <dbReference type="SAM" id="Coils"/>
    </source>
</evidence>
<dbReference type="PANTHER" id="PTHR14790:SF15">
    <property type="entry name" value="RECQ-MEDIATED GENOME INSTABILITY PROTEIN 1"/>
    <property type="match status" value="1"/>
</dbReference>
<evidence type="ECO:0000256" key="3">
    <source>
        <dbReference type="ARBA" id="ARBA00018987"/>
    </source>
</evidence>
<dbReference type="GO" id="GO:0000724">
    <property type="term" value="P:double-strand break repair via homologous recombination"/>
    <property type="evidence" value="ECO:0007669"/>
    <property type="project" value="TreeGrafter"/>
</dbReference>
<keyword evidence="5" id="KW-0539">Nucleus</keyword>
<dbReference type="SMART" id="SM01161">
    <property type="entry name" value="DUF1767"/>
    <property type="match status" value="1"/>
</dbReference>
<evidence type="ECO:0000259" key="11">
    <source>
        <dbReference type="Pfam" id="PF21000"/>
    </source>
</evidence>
<evidence type="ECO:0000259" key="10">
    <source>
        <dbReference type="Pfam" id="PF16099"/>
    </source>
</evidence>
<dbReference type="GO" id="GO:0006260">
    <property type="term" value="P:DNA replication"/>
    <property type="evidence" value="ECO:0007669"/>
    <property type="project" value="UniProtKB-KW"/>
</dbReference>
<dbReference type="InterPro" id="IPR032199">
    <property type="entry name" value="RMI1_C"/>
</dbReference>
<dbReference type="Pfam" id="PF16099">
    <property type="entry name" value="RMI1_C"/>
    <property type="match status" value="1"/>
</dbReference>
<dbReference type="Gene3D" id="2.40.50.770">
    <property type="entry name" value="RecQ-mediated genome instability protein Rmi1, C-terminal domain"/>
    <property type="match status" value="1"/>
</dbReference>
<evidence type="ECO:0000256" key="4">
    <source>
        <dbReference type="ARBA" id="ARBA00022705"/>
    </source>
</evidence>
<keyword evidence="7" id="KW-0175">Coiled coil</keyword>
<protein>
    <recommendedName>
        <fullName evidence="3">RecQ-mediated genome instability protein 1</fullName>
    </recommendedName>
</protein>